<dbReference type="EMBL" id="NSKE01000005">
    <property type="protein sequence ID" value="PAU94304.1"/>
    <property type="molecule type" value="Genomic_DNA"/>
</dbReference>
<dbReference type="InterPro" id="IPR032508">
    <property type="entry name" value="FecR_C"/>
</dbReference>
<keyword evidence="1" id="KW-0472">Membrane</keyword>
<evidence type="ECO:0000259" key="2">
    <source>
        <dbReference type="Pfam" id="PF04773"/>
    </source>
</evidence>
<feature type="domain" description="Protein FecR C-terminal" evidence="3">
    <location>
        <begin position="301"/>
        <end position="355"/>
    </location>
</feature>
<dbReference type="InterPro" id="IPR012373">
    <property type="entry name" value="Ferrdict_sens_TM"/>
</dbReference>
<dbReference type="InterPro" id="IPR006860">
    <property type="entry name" value="FecR"/>
</dbReference>
<evidence type="ECO:0008006" key="6">
    <source>
        <dbReference type="Google" id="ProtNLM"/>
    </source>
</evidence>
<dbReference type="Pfam" id="PF04773">
    <property type="entry name" value="FecR"/>
    <property type="match status" value="1"/>
</dbReference>
<evidence type="ECO:0000313" key="4">
    <source>
        <dbReference type="EMBL" id="PAU94304.1"/>
    </source>
</evidence>
<evidence type="ECO:0000259" key="3">
    <source>
        <dbReference type="Pfam" id="PF16344"/>
    </source>
</evidence>
<name>A0A2A2GBF0_9BACT</name>
<dbReference type="PANTHER" id="PTHR30273:SF2">
    <property type="entry name" value="PROTEIN FECR"/>
    <property type="match status" value="1"/>
</dbReference>
<dbReference type="PIRSF" id="PIRSF018266">
    <property type="entry name" value="FecR"/>
    <property type="match status" value="1"/>
</dbReference>
<feature type="domain" description="FecR protein" evidence="2">
    <location>
        <begin position="159"/>
        <end position="253"/>
    </location>
</feature>
<feature type="transmembrane region" description="Helical" evidence="1">
    <location>
        <begin position="116"/>
        <end position="138"/>
    </location>
</feature>
<dbReference type="Gene3D" id="3.55.50.30">
    <property type="match status" value="1"/>
</dbReference>
<evidence type="ECO:0000256" key="1">
    <source>
        <dbReference type="SAM" id="Phobius"/>
    </source>
</evidence>
<reference evidence="4 5" key="1">
    <citation type="submission" date="2017-08" db="EMBL/GenBank/DDBJ databases">
        <title>Aliifodinibius alkalisoli sp. nov., isolated from saline alkaline soil.</title>
        <authorList>
            <person name="Liu D."/>
            <person name="Zhang G."/>
        </authorList>
    </citation>
    <scope>NUCLEOTIDE SEQUENCE [LARGE SCALE GENOMIC DNA]</scope>
    <source>
        <strain evidence="4 5">WN023</strain>
    </source>
</reference>
<keyword evidence="1" id="KW-1133">Transmembrane helix</keyword>
<evidence type="ECO:0000313" key="5">
    <source>
        <dbReference type="Proteomes" id="UP000218831"/>
    </source>
</evidence>
<dbReference type="Pfam" id="PF16344">
    <property type="entry name" value="FecR_C"/>
    <property type="match status" value="1"/>
</dbReference>
<dbReference type="Gene3D" id="2.60.120.1440">
    <property type="match status" value="1"/>
</dbReference>
<keyword evidence="1" id="KW-0812">Transmembrane</keyword>
<dbReference type="Proteomes" id="UP000218831">
    <property type="component" value="Unassembled WGS sequence"/>
</dbReference>
<proteinExistence type="predicted"/>
<sequence>MKAAKKCCNLDNFELIKHSVLSNHDESIENLLSSDSFVGWIEGTATDEEGERWQTWVEDDPARKKLVQKAKVLHQNIEFSPGKHTDVESELDRLYHRLREEEQSSKSKIFNITRRTYYSSVAAIVILLIAVMGVIGYMNPEIYSETTAEESQNKFVTNTTTDGQKKQLTLSDGSKITLNANSRIKYPAEYYGGDLDIWLEGEAFFDIVHFEGEAERSLTVHVTEGSIKVLGTKFNVNTYEDATEVVLVEGSVRVEKKNSENEITEDRILKRGEMSRIPQVGQEITVNQVRSELFTAWTEDKLIFDNTPLREVIRRVEHLYDVRFDLDDQELENTPISGSLPNNNLEVFINALENLMEQPVMKDGNIIKVGALKSKREDQ</sequence>
<dbReference type="GO" id="GO:0016989">
    <property type="term" value="F:sigma factor antagonist activity"/>
    <property type="evidence" value="ECO:0007669"/>
    <property type="project" value="TreeGrafter"/>
</dbReference>
<organism evidence="4 5">
    <name type="scientific">Fodinibius salipaludis</name>
    <dbReference type="NCBI Taxonomy" id="2032627"/>
    <lineage>
        <taxon>Bacteria</taxon>
        <taxon>Pseudomonadati</taxon>
        <taxon>Balneolota</taxon>
        <taxon>Balneolia</taxon>
        <taxon>Balneolales</taxon>
        <taxon>Balneolaceae</taxon>
        <taxon>Fodinibius</taxon>
    </lineage>
</organism>
<comment type="caution">
    <text evidence="4">The sequence shown here is derived from an EMBL/GenBank/DDBJ whole genome shotgun (WGS) entry which is preliminary data.</text>
</comment>
<protein>
    <recommendedName>
        <fullName evidence="6">FecR protein domain-containing protein</fullName>
    </recommendedName>
</protein>
<dbReference type="AlphaFoldDB" id="A0A2A2GBF0"/>
<dbReference type="PANTHER" id="PTHR30273">
    <property type="entry name" value="PERIPLASMIC SIGNAL SENSOR AND SIGMA FACTOR ACTIVATOR FECR-RELATED"/>
    <property type="match status" value="1"/>
</dbReference>
<keyword evidence="5" id="KW-1185">Reference proteome</keyword>
<gene>
    <name evidence="4" type="ORF">CK503_08835</name>
</gene>
<accession>A0A2A2GBF0</accession>